<feature type="domain" description="Ig-like" evidence="2">
    <location>
        <begin position="84"/>
        <end position="168"/>
    </location>
</feature>
<name>A0A423TSR1_PENVA</name>
<reference evidence="3 4" key="1">
    <citation type="submission" date="2018-04" db="EMBL/GenBank/DDBJ databases">
        <authorList>
            <person name="Zhang X."/>
            <person name="Yuan J."/>
            <person name="Li F."/>
            <person name="Xiang J."/>
        </authorList>
    </citation>
    <scope>NUCLEOTIDE SEQUENCE [LARGE SCALE GENOMIC DNA]</scope>
    <source>
        <tissue evidence="3">Muscle</tissue>
    </source>
</reference>
<keyword evidence="4" id="KW-1185">Reference proteome</keyword>
<dbReference type="PANTHER" id="PTHR10075">
    <property type="entry name" value="BASIGIN RELATED"/>
    <property type="match status" value="1"/>
</dbReference>
<dbReference type="InterPro" id="IPR003598">
    <property type="entry name" value="Ig_sub2"/>
</dbReference>
<dbReference type="GO" id="GO:0048468">
    <property type="term" value="P:cell development"/>
    <property type="evidence" value="ECO:0007669"/>
    <property type="project" value="UniProtKB-ARBA"/>
</dbReference>
<feature type="domain" description="Ig-like" evidence="2">
    <location>
        <begin position="270"/>
        <end position="362"/>
    </location>
</feature>
<dbReference type="STRING" id="6689.A0A423TSR1"/>
<feature type="domain" description="Ig-like" evidence="2">
    <location>
        <begin position="175"/>
        <end position="267"/>
    </location>
</feature>
<dbReference type="InterPro" id="IPR036179">
    <property type="entry name" value="Ig-like_dom_sf"/>
</dbReference>
<accession>A0A423TSR1</accession>
<protein>
    <submittedName>
        <fullName evidence="3">Putative Down syndrome cell adhesion molecule-like protein</fullName>
    </submittedName>
</protein>
<dbReference type="CDD" id="cd20958">
    <property type="entry name" value="IgI_5_Dscam"/>
    <property type="match status" value="1"/>
</dbReference>
<reference evidence="3 4" key="2">
    <citation type="submission" date="2019-01" db="EMBL/GenBank/DDBJ databases">
        <title>The decoding of complex shrimp genome reveals the adaptation for benthos swimmer, frequently molting mechanism and breeding impact on genome.</title>
        <authorList>
            <person name="Sun Y."/>
            <person name="Gao Y."/>
            <person name="Yu Y."/>
        </authorList>
    </citation>
    <scope>NUCLEOTIDE SEQUENCE [LARGE SCALE GENOMIC DNA]</scope>
    <source>
        <tissue evidence="3">Muscle</tissue>
    </source>
</reference>
<dbReference type="Pfam" id="PF07679">
    <property type="entry name" value="I-set"/>
    <property type="match status" value="2"/>
</dbReference>
<dbReference type="InterPro" id="IPR003599">
    <property type="entry name" value="Ig_sub"/>
</dbReference>
<dbReference type="Gene3D" id="2.60.40.10">
    <property type="entry name" value="Immunoglobulins"/>
    <property type="match status" value="5"/>
</dbReference>
<dbReference type="OrthoDB" id="6380591at2759"/>
<gene>
    <name evidence="3" type="ORF">C7M84_001791</name>
</gene>
<sequence>MPTERTLKARALTTRLQYNGRWRRRRETRGKYLKGQYVSAHGDVISHVNISSVHVTDGGTYSCTAENSAGKVVHSARLNVYGPPHIRPMGQLSAVAGETFSVTCPASGYPLHKIIWTKDGVRLPTGHRQRVFPNGTLVIEQVTRGTDDGQYSCTAMSRQGRSDTQQLTVRVMVAPEILPFHFEKKLQQGTRAGVACIVSTGDPPITFTWQKDGRDIKGSEDISTSKMGDYSNALLINNLTAQHSGVYTCTAANSWAKATHSASLDVTVPPAWVVEPSSANVALGGTVALHCLAKGFPNPTVVWRKETVSGEFAGVATGEGGVAGFENGTLLVSRAERRHEGRYLCEANNEVGAGLSKVVTLSVNEPPWFAVRSQRQQVVVGATATLSCEAHGDIPLKLVWTRDGAPLPALPR</sequence>
<dbReference type="SUPFAM" id="SSF48726">
    <property type="entry name" value="Immunoglobulin"/>
    <property type="match status" value="5"/>
</dbReference>
<keyword evidence="1" id="KW-0393">Immunoglobulin domain</keyword>
<evidence type="ECO:0000313" key="4">
    <source>
        <dbReference type="Proteomes" id="UP000283509"/>
    </source>
</evidence>
<dbReference type="InterPro" id="IPR013098">
    <property type="entry name" value="Ig_I-set"/>
</dbReference>
<dbReference type="EMBL" id="QCYY01001234">
    <property type="protein sequence ID" value="ROT79493.1"/>
    <property type="molecule type" value="Genomic_DNA"/>
</dbReference>
<dbReference type="Proteomes" id="UP000283509">
    <property type="component" value="Unassembled WGS sequence"/>
</dbReference>
<dbReference type="Pfam" id="PF13927">
    <property type="entry name" value="Ig_3"/>
    <property type="match status" value="2"/>
</dbReference>
<proteinExistence type="predicted"/>
<dbReference type="PROSITE" id="PS50835">
    <property type="entry name" value="IG_LIKE"/>
    <property type="match status" value="5"/>
</dbReference>
<dbReference type="AlphaFoldDB" id="A0A423TSR1"/>
<dbReference type="FunFam" id="2.60.40.10:FF:000333">
    <property type="entry name" value="Down syndrome cell adhesion molecule"/>
    <property type="match status" value="1"/>
</dbReference>
<dbReference type="InterPro" id="IPR013783">
    <property type="entry name" value="Ig-like_fold"/>
</dbReference>
<comment type="caution">
    <text evidence="3">The sequence shown here is derived from an EMBL/GenBank/DDBJ whole genome shotgun (WGS) entry which is preliminary data.</text>
</comment>
<evidence type="ECO:0000313" key="3">
    <source>
        <dbReference type="EMBL" id="ROT79493.1"/>
    </source>
</evidence>
<evidence type="ECO:0000256" key="1">
    <source>
        <dbReference type="ARBA" id="ARBA00023319"/>
    </source>
</evidence>
<dbReference type="SMART" id="SM00409">
    <property type="entry name" value="IG"/>
    <property type="match status" value="4"/>
</dbReference>
<feature type="domain" description="Ig-like" evidence="2">
    <location>
        <begin position="367"/>
        <end position="412"/>
    </location>
</feature>
<dbReference type="SMART" id="SM00408">
    <property type="entry name" value="IGc2"/>
    <property type="match status" value="4"/>
</dbReference>
<evidence type="ECO:0000259" key="2">
    <source>
        <dbReference type="PROSITE" id="PS50835"/>
    </source>
</evidence>
<dbReference type="PANTHER" id="PTHR10075:SF100">
    <property type="entry name" value="FASCICLIN-2"/>
    <property type="match status" value="1"/>
</dbReference>
<organism evidence="3 4">
    <name type="scientific">Penaeus vannamei</name>
    <name type="common">Whiteleg shrimp</name>
    <name type="synonym">Litopenaeus vannamei</name>
    <dbReference type="NCBI Taxonomy" id="6689"/>
    <lineage>
        <taxon>Eukaryota</taxon>
        <taxon>Metazoa</taxon>
        <taxon>Ecdysozoa</taxon>
        <taxon>Arthropoda</taxon>
        <taxon>Crustacea</taxon>
        <taxon>Multicrustacea</taxon>
        <taxon>Malacostraca</taxon>
        <taxon>Eumalacostraca</taxon>
        <taxon>Eucarida</taxon>
        <taxon>Decapoda</taxon>
        <taxon>Dendrobranchiata</taxon>
        <taxon>Penaeoidea</taxon>
        <taxon>Penaeidae</taxon>
        <taxon>Penaeus</taxon>
    </lineage>
</organism>
<dbReference type="InterPro" id="IPR007110">
    <property type="entry name" value="Ig-like_dom"/>
</dbReference>
<feature type="domain" description="Ig-like" evidence="2">
    <location>
        <begin position="21"/>
        <end position="79"/>
    </location>
</feature>
<dbReference type="FunFam" id="2.60.40.10:FF:000104">
    <property type="entry name" value="Down syndrome cell adhesion molecule b"/>
    <property type="match status" value="1"/>
</dbReference>